<protein>
    <submittedName>
        <fullName evidence="1">Uncharacterized protein</fullName>
    </submittedName>
</protein>
<accession>A0A835S2R4</accession>
<sequence>MNDIVLRVLTGRSICASIPIPTRTFRARVTIRKLHKREVPPNTLDAATFLMNKSIEFTSQIPDGSMRLIESSMERQQKEGKHDRVFT</sequence>
<evidence type="ECO:0000313" key="1">
    <source>
        <dbReference type="EMBL" id="KAG0496437.1"/>
    </source>
</evidence>
<evidence type="ECO:0000313" key="2">
    <source>
        <dbReference type="Proteomes" id="UP000636800"/>
    </source>
</evidence>
<dbReference type="AlphaFoldDB" id="A0A835S2R4"/>
<gene>
    <name evidence="1" type="ORF">HPP92_001128</name>
</gene>
<keyword evidence="2" id="KW-1185">Reference proteome</keyword>
<dbReference type="Proteomes" id="UP000636800">
    <property type="component" value="Chromosome 1"/>
</dbReference>
<reference evidence="1 2" key="1">
    <citation type="journal article" date="2020" name="Nat. Food">
        <title>A phased Vanilla planifolia genome enables genetic improvement of flavour and production.</title>
        <authorList>
            <person name="Hasing T."/>
            <person name="Tang H."/>
            <person name="Brym M."/>
            <person name="Khazi F."/>
            <person name="Huang T."/>
            <person name="Chambers A.H."/>
        </authorList>
    </citation>
    <scope>NUCLEOTIDE SEQUENCE [LARGE SCALE GENOMIC DNA]</scope>
    <source>
        <tissue evidence="1">Leaf</tissue>
    </source>
</reference>
<proteinExistence type="predicted"/>
<name>A0A835S2R4_VANPL</name>
<dbReference type="OrthoDB" id="344165at2759"/>
<organism evidence="1 2">
    <name type="scientific">Vanilla planifolia</name>
    <name type="common">Vanilla</name>
    <dbReference type="NCBI Taxonomy" id="51239"/>
    <lineage>
        <taxon>Eukaryota</taxon>
        <taxon>Viridiplantae</taxon>
        <taxon>Streptophyta</taxon>
        <taxon>Embryophyta</taxon>
        <taxon>Tracheophyta</taxon>
        <taxon>Spermatophyta</taxon>
        <taxon>Magnoliopsida</taxon>
        <taxon>Liliopsida</taxon>
        <taxon>Asparagales</taxon>
        <taxon>Orchidaceae</taxon>
        <taxon>Vanilloideae</taxon>
        <taxon>Vanilleae</taxon>
        <taxon>Vanilla</taxon>
    </lineage>
</organism>
<dbReference type="EMBL" id="JADCNL010000001">
    <property type="protein sequence ID" value="KAG0496437.1"/>
    <property type="molecule type" value="Genomic_DNA"/>
</dbReference>
<comment type="caution">
    <text evidence="1">The sequence shown here is derived from an EMBL/GenBank/DDBJ whole genome shotgun (WGS) entry which is preliminary data.</text>
</comment>